<dbReference type="GO" id="GO:0051539">
    <property type="term" value="F:4 iron, 4 sulfur cluster binding"/>
    <property type="evidence" value="ECO:0007669"/>
    <property type="project" value="EnsemblFungi"/>
</dbReference>
<evidence type="ECO:0000256" key="6">
    <source>
        <dbReference type="ARBA" id="ARBA00023128"/>
    </source>
</evidence>
<reference evidence="10" key="1">
    <citation type="submission" date="2016-05" db="EMBL/GenBank/DDBJ databases">
        <title>Comparative genomics of biotechnologically important yeasts.</title>
        <authorList>
            <consortium name="DOE Joint Genome Institute"/>
            <person name="Riley R."/>
            <person name="Haridas S."/>
            <person name="Wolfe K.H."/>
            <person name="Lopes M.R."/>
            <person name="Hittinger C.T."/>
            <person name="Goker M."/>
            <person name="Salamov A."/>
            <person name="Wisecaver J."/>
            <person name="Long T.M."/>
            <person name="Aerts A.L."/>
            <person name="Barry K."/>
            <person name="Choi C."/>
            <person name="Clum A."/>
            <person name="Coughlan A.Y."/>
            <person name="Deshpande S."/>
            <person name="Douglass A.P."/>
            <person name="Hanson S.J."/>
            <person name="Klenk H.-P."/>
            <person name="Labutti K."/>
            <person name="Lapidus A."/>
            <person name="Lindquist E."/>
            <person name="Lipzen A."/>
            <person name="Meier-Kolthoff J.P."/>
            <person name="Ohm R.A."/>
            <person name="Otillar R.P."/>
            <person name="Pangilinan J."/>
            <person name="Peng Y."/>
            <person name="Rokas A."/>
            <person name="Rosa C.A."/>
            <person name="Scheuner C."/>
            <person name="Sibirny A.A."/>
            <person name="Slot J.C."/>
            <person name="Stielow J.B."/>
            <person name="Sun H."/>
            <person name="Kurtzman C.P."/>
            <person name="Blackwell M."/>
            <person name="Grigoriev I.V."/>
            <person name="Jeffries T.W."/>
        </authorList>
    </citation>
    <scope>NUCLEOTIDE SEQUENCE [LARGE SCALE GENOMIC DNA]</scope>
    <source>
        <strain evidence="10">NRRL Y-12698</strain>
    </source>
</reference>
<dbReference type="GeneID" id="30149059"/>
<keyword evidence="6" id="KW-0496">Mitochondrion</keyword>
<feature type="non-terminal residue" evidence="9">
    <location>
        <position position="1"/>
    </location>
</feature>
<comment type="function">
    <text evidence="7">Mitochondrial ribosome (mitoribosome) assembly factor. Binds at the interface of the head and body domains of the mitochondrial small ribosomal subunit (mt-SSU), occluding the mRNA channel and preventing compaction of the head domain towards the body. Probable inactive methyltransferase: retains the characteristic folding and ability to bind S-adenosyl-L-methionine, but it probably lost its methyltransferase activity.</text>
</comment>
<dbReference type="OrthoDB" id="421327at2759"/>
<dbReference type="InterPro" id="IPR052571">
    <property type="entry name" value="Mt_RNA_Methyltransferase"/>
</dbReference>
<dbReference type="SUPFAM" id="SSF53335">
    <property type="entry name" value="S-adenosyl-L-methionine-dependent methyltransferases"/>
    <property type="match status" value="1"/>
</dbReference>
<dbReference type="GO" id="GO:0008168">
    <property type="term" value="F:methyltransferase activity"/>
    <property type="evidence" value="ECO:0007669"/>
    <property type="project" value="InterPro"/>
</dbReference>
<feature type="non-terminal residue" evidence="9">
    <location>
        <position position="565"/>
    </location>
</feature>
<organism evidence="9 10">
    <name type="scientific">Babjeviella inositovora NRRL Y-12698</name>
    <dbReference type="NCBI Taxonomy" id="984486"/>
    <lineage>
        <taxon>Eukaryota</taxon>
        <taxon>Fungi</taxon>
        <taxon>Dikarya</taxon>
        <taxon>Ascomycota</taxon>
        <taxon>Saccharomycotina</taxon>
        <taxon>Pichiomycetes</taxon>
        <taxon>Serinales incertae sedis</taxon>
        <taxon>Babjeviella</taxon>
    </lineage>
</organism>
<keyword evidence="10" id="KW-1185">Reference proteome</keyword>
<proteinExistence type="predicted"/>
<dbReference type="Pfam" id="PF09243">
    <property type="entry name" value="Rsm22"/>
    <property type="match status" value="1"/>
</dbReference>
<dbReference type="GO" id="GO:0046872">
    <property type="term" value="F:metal ion binding"/>
    <property type="evidence" value="ECO:0007669"/>
    <property type="project" value="UniProtKB-KW"/>
</dbReference>
<dbReference type="GO" id="GO:0180026">
    <property type="term" value="P:mitochondrial small ribosomal subunit assembly"/>
    <property type="evidence" value="ECO:0007669"/>
    <property type="project" value="EnsemblFungi"/>
</dbReference>
<evidence type="ECO:0000256" key="5">
    <source>
        <dbReference type="ARBA" id="ARBA00023014"/>
    </source>
</evidence>
<dbReference type="GO" id="GO:0003735">
    <property type="term" value="F:structural constituent of ribosome"/>
    <property type="evidence" value="ECO:0007669"/>
    <property type="project" value="EnsemblFungi"/>
</dbReference>
<dbReference type="PIRSF" id="PIRSF007797">
    <property type="entry name" value="RSM22"/>
    <property type="match status" value="1"/>
</dbReference>
<dbReference type="PANTHER" id="PTHR13184:SF5">
    <property type="entry name" value="METHYLTRANSFERASE-LIKE PROTEIN 17, MITOCHONDRIAL"/>
    <property type="match status" value="1"/>
</dbReference>
<dbReference type="RefSeq" id="XP_018986300.1">
    <property type="nucleotide sequence ID" value="XM_019131206.1"/>
</dbReference>
<keyword evidence="8" id="KW-0175">Coiled coil</keyword>
<dbReference type="InterPro" id="IPR029063">
    <property type="entry name" value="SAM-dependent_MTases_sf"/>
</dbReference>
<dbReference type="InterPro" id="IPR016522">
    <property type="entry name" value="RSM22_mit_bud"/>
</dbReference>
<evidence type="ECO:0000256" key="3">
    <source>
        <dbReference type="ARBA" id="ARBA00022946"/>
    </source>
</evidence>
<evidence type="ECO:0000313" key="10">
    <source>
        <dbReference type="Proteomes" id="UP000094336"/>
    </source>
</evidence>
<gene>
    <name evidence="9" type="ORF">BABINDRAFT_18897</name>
</gene>
<evidence type="ECO:0000256" key="7">
    <source>
        <dbReference type="ARBA" id="ARBA00045681"/>
    </source>
</evidence>
<dbReference type="Proteomes" id="UP000094336">
    <property type="component" value="Unassembled WGS sequence"/>
</dbReference>
<keyword evidence="4" id="KW-0408">Iron</keyword>
<sequence>FRNTDGTLIHGSNAQEARLDPNTLRGMQYKKQTVIPHSIARAINNHMLRLHHPEMLRIQAARNFVNLHDDVHQPAATRLEVDAHIAALFPQNYTSIYLALHELKNHKTNDATGEVFMPRKILDIGFGPATGMVALNELMGEDFRPEVKDAVIMGDPEMIKRAKIILSRQICESPVVNDESVSRAELKYSVEDELPELYDETPDNPSWGPVDTNKIKVKTKLRSDMPSNKKYDLIIMTHQLLKDTEKFPRQIDRSVEQALDLLEPQGHLVIVERGNPLGFETIARARQVMIRPEKHPLSNVKIPQPWIRGSTVKPKNQRRLYRDQIESELVEMDAEAERLNQELNAKFGEVTDDDLKFEFEKEAIEAKPTTADYHLSILGPCSHHGKCPLQTGKPGYYNFPAGKKLPWCHFSKSFTRPKFSMELKKGLRLATPWASPTDGIGMKGSAPIGKGRAGGNNYEVANYSYLLVERAANSGKMLQHGIDPTDPNKNLRGTGYLDPEDMKTWPRIVNQPKKAAKHVTFTACGASGQMESWVVAKSKDKQAYHDSRKVRLGDLWAFASPTVHP</sequence>
<evidence type="ECO:0000256" key="2">
    <source>
        <dbReference type="ARBA" id="ARBA00022723"/>
    </source>
</evidence>
<dbReference type="AlphaFoldDB" id="A0A1E3QV89"/>
<protein>
    <submittedName>
        <fullName evidence="9">Uncharacterized protein</fullName>
    </submittedName>
</protein>
<dbReference type="STRING" id="984486.A0A1E3QV89"/>
<keyword evidence="2" id="KW-0479">Metal-binding</keyword>
<keyword evidence="5" id="KW-0411">Iron-sulfur</keyword>
<evidence type="ECO:0000256" key="1">
    <source>
        <dbReference type="ARBA" id="ARBA00004173"/>
    </source>
</evidence>
<comment type="subcellular location">
    <subcellularLocation>
        <location evidence="1">Mitochondrion</location>
    </subcellularLocation>
</comment>
<keyword evidence="3" id="KW-0809">Transit peptide</keyword>
<accession>A0A1E3QV89</accession>
<dbReference type="GO" id="GO:0005763">
    <property type="term" value="C:mitochondrial small ribosomal subunit"/>
    <property type="evidence" value="ECO:0007669"/>
    <property type="project" value="EnsemblFungi"/>
</dbReference>
<evidence type="ECO:0000256" key="4">
    <source>
        <dbReference type="ARBA" id="ARBA00023004"/>
    </source>
</evidence>
<dbReference type="InterPro" id="IPR015324">
    <property type="entry name" value="Ribosomal_Rsm22-like"/>
</dbReference>
<name>A0A1E3QV89_9ASCO</name>
<dbReference type="EMBL" id="KV454428">
    <property type="protein sequence ID" value="ODQ80972.1"/>
    <property type="molecule type" value="Genomic_DNA"/>
</dbReference>
<feature type="coiled-coil region" evidence="8">
    <location>
        <begin position="322"/>
        <end position="349"/>
    </location>
</feature>
<dbReference type="GO" id="GO:0006412">
    <property type="term" value="P:translation"/>
    <property type="evidence" value="ECO:0007669"/>
    <property type="project" value="InterPro"/>
</dbReference>
<evidence type="ECO:0000256" key="8">
    <source>
        <dbReference type="SAM" id="Coils"/>
    </source>
</evidence>
<evidence type="ECO:0000313" key="9">
    <source>
        <dbReference type="EMBL" id="ODQ80972.1"/>
    </source>
</evidence>
<dbReference type="PANTHER" id="PTHR13184">
    <property type="entry name" value="37S RIBOSOMAL PROTEIN S22"/>
    <property type="match status" value="1"/>
</dbReference>